<dbReference type="EMBL" id="KZ989820">
    <property type="protein sequence ID" value="RKP25263.1"/>
    <property type="molecule type" value="Genomic_DNA"/>
</dbReference>
<dbReference type="InterPro" id="IPR050173">
    <property type="entry name" value="ABC_transporter_C-like"/>
</dbReference>
<dbReference type="Pfam" id="PF00005">
    <property type="entry name" value="ABC_tran"/>
    <property type="match status" value="2"/>
</dbReference>
<evidence type="ECO:0000313" key="15">
    <source>
        <dbReference type="EMBL" id="RKP25263.1"/>
    </source>
</evidence>
<dbReference type="CDD" id="cd18604">
    <property type="entry name" value="ABC_6TM_VMR1_D2_like"/>
    <property type="match status" value="1"/>
</dbReference>
<dbReference type="InterPro" id="IPR003593">
    <property type="entry name" value="AAA+_ATPase"/>
</dbReference>
<dbReference type="FunFam" id="3.40.50.300:FF:000565">
    <property type="entry name" value="ABC bile acid transporter"/>
    <property type="match status" value="1"/>
</dbReference>
<dbReference type="InterPro" id="IPR036640">
    <property type="entry name" value="ABC1_TM_sf"/>
</dbReference>
<dbReference type="SMART" id="SM00382">
    <property type="entry name" value="AAA"/>
    <property type="match status" value="2"/>
</dbReference>
<dbReference type="GO" id="GO:0005524">
    <property type="term" value="F:ATP binding"/>
    <property type="evidence" value="ECO:0007669"/>
    <property type="project" value="UniProtKB-KW"/>
</dbReference>
<feature type="domain" description="ABC transporter" evidence="13">
    <location>
        <begin position="421"/>
        <end position="660"/>
    </location>
</feature>
<feature type="signal peptide" evidence="12">
    <location>
        <begin position="1"/>
        <end position="16"/>
    </location>
</feature>
<dbReference type="OrthoDB" id="6500128at2759"/>
<keyword evidence="5" id="KW-0547">Nucleotide-binding</keyword>
<gene>
    <name evidence="15" type="ORF">SYNPS1DRAFT_15914</name>
</gene>
<evidence type="ECO:0000256" key="4">
    <source>
        <dbReference type="ARBA" id="ARBA00022737"/>
    </source>
</evidence>
<dbReference type="SUPFAM" id="SSF90123">
    <property type="entry name" value="ABC transporter transmembrane region"/>
    <property type="match status" value="2"/>
</dbReference>
<keyword evidence="2" id="KW-0813">Transport</keyword>
<proteinExistence type="predicted"/>
<feature type="transmembrane region" description="Helical" evidence="11">
    <location>
        <begin position="840"/>
        <end position="864"/>
    </location>
</feature>
<dbReference type="Proteomes" id="UP000278143">
    <property type="component" value="Unassembled WGS sequence"/>
</dbReference>
<dbReference type="InterPro" id="IPR017871">
    <property type="entry name" value="ABC_transporter-like_CS"/>
</dbReference>
<keyword evidence="16" id="KW-1185">Reference proteome</keyword>
<keyword evidence="8 11" id="KW-0472">Membrane</keyword>
<dbReference type="PANTHER" id="PTHR24223">
    <property type="entry name" value="ATP-BINDING CASSETTE SUB-FAMILY C"/>
    <property type="match status" value="1"/>
</dbReference>
<evidence type="ECO:0000256" key="7">
    <source>
        <dbReference type="ARBA" id="ARBA00022989"/>
    </source>
</evidence>
<feature type="transmembrane region" description="Helical" evidence="11">
    <location>
        <begin position="354"/>
        <end position="374"/>
    </location>
</feature>
<keyword evidence="15" id="KW-0378">Hydrolase</keyword>
<keyword evidence="7 11" id="KW-1133">Transmembrane helix</keyword>
<feature type="transmembrane region" description="Helical" evidence="11">
    <location>
        <begin position="983"/>
        <end position="1003"/>
    </location>
</feature>
<feature type="domain" description="ABC transmembrane type-1" evidence="14">
    <location>
        <begin position="98"/>
        <end position="385"/>
    </location>
</feature>
<evidence type="ECO:0000256" key="11">
    <source>
        <dbReference type="SAM" id="Phobius"/>
    </source>
</evidence>
<dbReference type="PANTHER" id="PTHR24223:SF353">
    <property type="entry name" value="ABC TRANSPORTER ATP-BINDING PROTEIN_PERMEASE VMR1-RELATED"/>
    <property type="match status" value="1"/>
</dbReference>
<evidence type="ECO:0000259" key="13">
    <source>
        <dbReference type="PROSITE" id="PS50893"/>
    </source>
</evidence>
<dbReference type="InterPro" id="IPR011527">
    <property type="entry name" value="ABC1_TM_dom"/>
</dbReference>
<evidence type="ECO:0000259" key="14">
    <source>
        <dbReference type="PROSITE" id="PS50929"/>
    </source>
</evidence>
<dbReference type="Pfam" id="PF00664">
    <property type="entry name" value="ABC_membrane"/>
    <property type="match status" value="2"/>
</dbReference>
<dbReference type="PROSITE" id="PS50929">
    <property type="entry name" value="ABC_TM1F"/>
    <property type="match status" value="2"/>
</dbReference>
<dbReference type="GO" id="GO:0016887">
    <property type="term" value="F:ATP hydrolysis activity"/>
    <property type="evidence" value="ECO:0007669"/>
    <property type="project" value="InterPro"/>
</dbReference>
<feature type="transmembrane region" description="Helical" evidence="11">
    <location>
        <begin position="326"/>
        <end position="348"/>
    </location>
</feature>
<protein>
    <submittedName>
        <fullName evidence="15">P-loop containing nucleoside triphosphate hydrolase protein</fullName>
    </submittedName>
</protein>
<evidence type="ECO:0000256" key="6">
    <source>
        <dbReference type="ARBA" id="ARBA00022840"/>
    </source>
</evidence>
<evidence type="ECO:0000256" key="3">
    <source>
        <dbReference type="ARBA" id="ARBA00022692"/>
    </source>
</evidence>
<dbReference type="CDD" id="cd03244">
    <property type="entry name" value="ABCC_MRP_domain2"/>
    <property type="match status" value="1"/>
</dbReference>
<dbReference type="SUPFAM" id="SSF52540">
    <property type="entry name" value="P-loop containing nucleoside triphosphate hydrolases"/>
    <property type="match status" value="2"/>
</dbReference>
<dbReference type="Gene3D" id="1.20.1560.10">
    <property type="entry name" value="ABC transporter type 1, transmembrane domain"/>
    <property type="match status" value="2"/>
</dbReference>
<sequence>MHLLFFLFCTALLARTKPIVVSGQREMSHEAGQSFLDYVTYNWLTPLVHLGYRRPLQADDLWALRPDDEAAAVVRLYRRHKRASLLMSLIRVSRNDLILQLTCSTIYALMSFSLPLFMNLLIDYVANPAASTPAMAMLYAVGMFVGSVTMSSFGQRAYWIGRQISIRVRAIISNELFIKSLRRRIEGGADKKADEKDDDPADAGSITNLLSVDTNSIGDISAYLHQIWFSPIRIMLSFVFLWRLLGASMLFGFLVTIPLFYISTVASKQFTDTHEKLMKKTDKRLAASNEVLQGIRIIKLFAWEQQFRERVMSRRKDELDSIWKRLLMFVYFTVIGAATPTIITFTIFGAHTWILGNPLTASTAFTSLALLNILRDAIEQLPESVVWTLQGRVSLGRIAKFLAEPDIEYEIPSSSSSSSSTHDETGTPATANQPAEAFALKGLSMQFPIGAFSVIAGPTGCGKSSLLHALLGEMRCTRGRVLIPRRPADGTIFGGSIHNVAYVAQQAWLQNLSIRDNILFGEAYDEQRYQQVLHACALTRDLEILDAGDRTEIGEKGVTLSGGQKQRVALARAVYSSARHLLLDDCLSAVDAHTAKHIVEHCLQGPLMAGRTRILVTHHVELCAPLANYLVIMQEGRVAGHGSLDTVLAAGLLPELSPSDSETVVAKEENDDDEEKTPLVSKQPAAASGKLTEDEEHKHGAVGLAVYRTYIEASGGYGAWAIVVLLYLLSQAVIIAQTYWLRTWANSYDTEDKQADADEGDVEQRTPGYYLAIYVGFGALFIAIAVVRNVILYRGSLKASMLLFARLLERIMHARIRFFDMTPIGRIMNRFSKDIETIDLEVAPCIAFLLVAAVEAIGTVVAISYVTPKFLFASVFIAAAYIVISTLFVRTSRELKRIESVSKSPLFTLFGEAINGVSTIRAFGVESRFMRISMERTDDMNRPYYLIWAVNRWLSWRTDFFGAVVSFSAAVFILFASNSVDAGLAGFSLSFALNFVDIMMWLIRIYGYVEMNMNSIERVAEYLEIEQEAPAIVEDNRVDEHWPETGEVKVEGLMVQYTQDHGPVIQDLSFAVQPGERVGIVGRTGAGKSTLALSLFRFVEASSGRIIIDNVDISKIGLHDLRSHLTIIPQDPVLFNGTIRSNIDPFSAYDDEAIWAALRRSHLIDAGDHRPPGLESLDAPVSENGANFSQGQRQLLAMARALLRTNKLIIMDEATASVDFDTDAKIQQTIRQEFSQATLLCIAHRLRTIIDYDKVLVMDAGRLVEYDAPSTLIQQPDSLFRQLCERSGEFETLLELANTARSAEGSR</sequence>
<dbReference type="PROSITE" id="PS00211">
    <property type="entry name" value="ABC_TRANSPORTER_1"/>
    <property type="match status" value="2"/>
</dbReference>
<feature type="region of interest" description="Disordered" evidence="10">
    <location>
        <begin position="410"/>
        <end position="430"/>
    </location>
</feature>
<evidence type="ECO:0000256" key="2">
    <source>
        <dbReference type="ARBA" id="ARBA00022448"/>
    </source>
</evidence>
<accession>A0A4P9YYM2</accession>
<reference evidence="16" key="1">
    <citation type="journal article" date="2018" name="Nat. Microbiol.">
        <title>Leveraging single-cell genomics to expand the fungal tree of life.</title>
        <authorList>
            <person name="Ahrendt S.R."/>
            <person name="Quandt C.A."/>
            <person name="Ciobanu D."/>
            <person name="Clum A."/>
            <person name="Salamov A."/>
            <person name="Andreopoulos B."/>
            <person name="Cheng J.F."/>
            <person name="Woyke T."/>
            <person name="Pelin A."/>
            <person name="Henrissat B."/>
            <person name="Reynolds N.K."/>
            <person name="Benny G.L."/>
            <person name="Smith M.E."/>
            <person name="James T.Y."/>
            <person name="Grigoriev I.V."/>
        </authorList>
    </citation>
    <scope>NUCLEOTIDE SEQUENCE [LARGE SCALE GENOMIC DNA]</scope>
    <source>
        <strain evidence="16">Benny S71-1</strain>
    </source>
</reference>
<organism evidence="15 16">
    <name type="scientific">Syncephalis pseudoplumigaleata</name>
    <dbReference type="NCBI Taxonomy" id="1712513"/>
    <lineage>
        <taxon>Eukaryota</taxon>
        <taxon>Fungi</taxon>
        <taxon>Fungi incertae sedis</taxon>
        <taxon>Zoopagomycota</taxon>
        <taxon>Zoopagomycotina</taxon>
        <taxon>Zoopagomycetes</taxon>
        <taxon>Zoopagales</taxon>
        <taxon>Piptocephalidaceae</taxon>
        <taxon>Syncephalis</taxon>
    </lineage>
</organism>
<dbReference type="GO" id="GO:0140359">
    <property type="term" value="F:ABC-type transporter activity"/>
    <property type="evidence" value="ECO:0007669"/>
    <property type="project" value="InterPro"/>
</dbReference>
<keyword evidence="4" id="KW-0677">Repeat</keyword>
<feature type="transmembrane region" description="Helical" evidence="11">
    <location>
        <begin position="870"/>
        <end position="889"/>
    </location>
</feature>
<dbReference type="InterPro" id="IPR003439">
    <property type="entry name" value="ABC_transporter-like_ATP-bd"/>
</dbReference>
<dbReference type="CDD" id="cd18596">
    <property type="entry name" value="ABC_6TM_VMR1_D1_like"/>
    <property type="match status" value="1"/>
</dbReference>
<feature type="transmembrane region" description="Helical" evidence="11">
    <location>
        <begin position="240"/>
        <end position="262"/>
    </location>
</feature>
<evidence type="ECO:0000256" key="9">
    <source>
        <dbReference type="ARBA" id="ARBA00023180"/>
    </source>
</evidence>
<feature type="chain" id="PRO_5020749660" evidence="12">
    <location>
        <begin position="17"/>
        <end position="1307"/>
    </location>
</feature>
<feature type="domain" description="ABC transmembrane type-1" evidence="14">
    <location>
        <begin position="721"/>
        <end position="1011"/>
    </location>
</feature>
<feature type="transmembrane region" description="Helical" evidence="11">
    <location>
        <begin position="717"/>
        <end position="740"/>
    </location>
</feature>
<evidence type="ECO:0000256" key="5">
    <source>
        <dbReference type="ARBA" id="ARBA00022741"/>
    </source>
</evidence>
<dbReference type="FunFam" id="1.20.1560.10:FF:000006">
    <property type="entry name" value="ATP-binding cassette, sub-family C (CFTR/MRP), member 9"/>
    <property type="match status" value="1"/>
</dbReference>
<evidence type="ECO:0000256" key="12">
    <source>
        <dbReference type="SAM" id="SignalP"/>
    </source>
</evidence>
<evidence type="ECO:0000256" key="10">
    <source>
        <dbReference type="SAM" id="MobiDB-lite"/>
    </source>
</evidence>
<feature type="transmembrane region" description="Helical" evidence="11">
    <location>
        <begin position="769"/>
        <end position="791"/>
    </location>
</feature>
<feature type="domain" description="ABC transporter" evidence="13">
    <location>
        <begin position="1048"/>
        <end position="1285"/>
    </location>
</feature>
<dbReference type="FunFam" id="3.40.50.300:FF:000825">
    <property type="entry name" value="ABC bile acid transporter"/>
    <property type="match status" value="1"/>
</dbReference>
<feature type="region of interest" description="Disordered" evidence="10">
    <location>
        <begin position="659"/>
        <end position="694"/>
    </location>
</feature>
<dbReference type="InterPro" id="IPR027417">
    <property type="entry name" value="P-loop_NTPase"/>
</dbReference>
<evidence type="ECO:0000313" key="16">
    <source>
        <dbReference type="Proteomes" id="UP000278143"/>
    </source>
</evidence>
<dbReference type="PROSITE" id="PS50893">
    <property type="entry name" value="ABC_TRANSPORTER_2"/>
    <property type="match status" value="2"/>
</dbReference>
<keyword evidence="12" id="KW-0732">Signal</keyword>
<comment type="subcellular location">
    <subcellularLocation>
        <location evidence="1">Membrane</location>
        <topology evidence="1">Multi-pass membrane protein</topology>
    </subcellularLocation>
</comment>
<dbReference type="GO" id="GO:0000329">
    <property type="term" value="C:fungal-type vacuole membrane"/>
    <property type="evidence" value="ECO:0007669"/>
    <property type="project" value="TreeGrafter"/>
</dbReference>
<evidence type="ECO:0000256" key="1">
    <source>
        <dbReference type="ARBA" id="ARBA00004141"/>
    </source>
</evidence>
<name>A0A4P9YYM2_9FUNG</name>
<dbReference type="Gene3D" id="3.40.50.300">
    <property type="entry name" value="P-loop containing nucleotide triphosphate hydrolases"/>
    <property type="match status" value="2"/>
</dbReference>
<keyword evidence="3 11" id="KW-0812">Transmembrane</keyword>
<keyword evidence="9" id="KW-0325">Glycoprotein</keyword>
<evidence type="ECO:0000256" key="8">
    <source>
        <dbReference type="ARBA" id="ARBA00023136"/>
    </source>
</evidence>
<dbReference type="FunFam" id="1.20.1560.10:FF:000013">
    <property type="entry name" value="ABC transporter C family member 2"/>
    <property type="match status" value="1"/>
</dbReference>
<feature type="transmembrane region" description="Helical" evidence="11">
    <location>
        <begin position="960"/>
        <end position="977"/>
    </location>
</feature>
<dbReference type="CDD" id="cd03250">
    <property type="entry name" value="ABCC_MRP_domain1"/>
    <property type="match status" value="1"/>
</dbReference>
<keyword evidence="6" id="KW-0067">ATP-binding</keyword>